<dbReference type="EMBL" id="LWQT01000055">
    <property type="protein sequence ID" value="OAN50266.1"/>
    <property type="molecule type" value="Genomic_DNA"/>
</dbReference>
<evidence type="ECO:0000313" key="1">
    <source>
        <dbReference type="EMBL" id="OAN50266.1"/>
    </source>
</evidence>
<comment type="caution">
    <text evidence="1">The sequence shown here is derived from an EMBL/GenBank/DDBJ whole genome shotgun (WGS) entry which is preliminary data.</text>
</comment>
<dbReference type="AlphaFoldDB" id="A0A178MNK7"/>
<protein>
    <submittedName>
        <fullName evidence="1">Uncharacterized protein</fullName>
    </submittedName>
</protein>
<reference evidence="1 2" key="1">
    <citation type="submission" date="2016-04" db="EMBL/GenBank/DDBJ databases">
        <title>Draft genome sequence of freshwater magnetotactic bacteria Magnetospirillum marisnigri SP-1 and Magnetospirillum moscoviense BB-1.</title>
        <authorList>
            <person name="Koziaeva V."/>
            <person name="Dziuba M.V."/>
            <person name="Ivanov T.M."/>
            <person name="Kuznetsov B."/>
            <person name="Grouzdev D.S."/>
        </authorList>
    </citation>
    <scope>NUCLEOTIDE SEQUENCE [LARGE SCALE GENOMIC DNA]</scope>
    <source>
        <strain evidence="1 2">SP-1</strain>
    </source>
</reference>
<gene>
    <name evidence="1" type="ORF">A6A04_02365</name>
</gene>
<name>A0A178MNK7_9PROT</name>
<accession>A0A178MNK7</accession>
<evidence type="ECO:0000313" key="2">
    <source>
        <dbReference type="Proteomes" id="UP000078428"/>
    </source>
</evidence>
<keyword evidence="2" id="KW-1185">Reference proteome</keyword>
<proteinExistence type="predicted"/>
<organism evidence="1 2">
    <name type="scientific">Paramagnetospirillum marisnigri</name>
    <dbReference type="NCBI Taxonomy" id="1285242"/>
    <lineage>
        <taxon>Bacteria</taxon>
        <taxon>Pseudomonadati</taxon>
        <taxon>Pseudomonadota</taxon>
        <taxon>Alphaproteobacteria</taxon>
        <taxon>Rhodospirillales</taxon>
        <taxon>Magnetospirillaceae</taxon>
        <taxon>Paramagnetospirillum</taxon>
    </lineage>
</organism>
<sequence length="87" mass="9597">MELKGDIMAASAITPHPERGDLRDVARRAVLQAANMMNTRSSRFVGNAEPPLDEIMGDPMVRHLMDRDGVAEASLRDLIDQIRGRLG</sequence>
<dbReference type="Proteomes" id="UP000078428">
    <property type="component" value="Unassembled WGS sequence"/>
</dbReference>
<dbReference type="STRING" id="1285242.A6A04_02365"/>